<feature type="domain" description="Pyridoxamine 5'-phosphate oxidase N-terminal" evidence="5">
    <location>
        <begin position="40"/>
        <end position="176"/>
    </location>
</feature>
<comment type="caution">
    <text evidence="6">The sequence shown here is derived from an EMBL/GenBank/DDBJ whole genome shotgun (WGS) entry which is preliminary data.</text>
</comment>
<dbReference type="InterPro" id="IPR000659">
    <property type="entry name" value="Pyridox_Oxase"/>
</dbReference>
<keyword evidence="3" id="KW-0288">FMN</keyword>
<name>A0A4R9AQR7_9MICO</name>
<evidence type="ECO:0000256" key="4">
    <source>
        <dbReference type="ARBA" id="ARBA00023002"/>
    </source>
</evidence>
<dbReference type="AlphaFoldDB" id="A0A4R9AQR7"/>
<dbReference type="RefSeq" id="WP_134555296.1">
    <property type="nucleotide sequence ID" value="NZ_SOHK01000009.1"/>
</dbReference>
<accession>A0A4R9AQR7</accession>
<keyword evidence="4" id="KW-0560">Oxidoreductase</keyword>
<dbReference type="PANTHER" id="PTHR10851:SF0">
    <property type="entry name" value="PYRIDOXINE-5'-PHOSPHATE OXIDASE"/>
    <property type="match status" value="1"/>
</dbReference>
<dbReference type="SUPFAM" id="SSF50475">
    <property type="entry name" value="FMN-binding split barrel"/>
    <property type="match status" value="1"/>
</dbReference>
<reference evidence="6 7" key="1">
    <citation type="submission" date="2019-03" db="EMBL/GenBank/DDBJ databases">
        <title>Genomics of glacier-inhabiting Cryobacterium strains.</title>
        <authorList>
            <person name="Liu Q."/>
            <person name="Xin Y.-H."/>
        </authorList>
    </citation>
    <scope>NUCLEOTIDE SEQUENCE [LARGE SCALE GENOMIC DNA]</scope>
    <source>
        <strain evidence="6 7">Sr36</strain>
    </source>
</reference>
<keyword evidence="7" id="KW-1185">Reference proteome</keyword>
<dbReference type="InterPro" id="IPR012349">
    <property type="entry name" value="Split_barrel_FMN-bd"/>
</dbReference>
<dbReference type="EMBL" id="SOHK01000009">
    <property type="protein sequence ID" value="TFD66778.1"/>
    <property type="molecule type" value="Genomic_DNA"/>
</dbReference>
<gene>
    <name evidence="6" type="ORF">E3T47_06290</name>
</gene>
<evidence type="ECO:0000259" key="5">
    <source>
        <dbReference type="Pfam" id="PF01243"/>
    </source>
</evidence>
<proteinExistence type="predicted"/>
<evidence type="ECO:0000256" key="2">
    <source>
        <dbReference type="ARBA" id="ARBA00022630"/>
    </source>
</evidence>
<comment type="cofactor">
    <cofactor evidence="1">
        <name>FMN</name>
        <dbReference type="ChEBI" id="CHEBI:58210"/>
    </cofactor>
</comment>
<dbReference type="InterPro" id="IPR011576">
    <property type="entry name" value="Pyridox_Oxase_N"/>
</dbReference>
<evidence type="ECO:0000313" key="7">
    <source>
        <dbReference type="Proteomes" id="UP000298154"/>
    </source>
</evidence>
<sequence>MTDSLRRRLRALPDFPADLPRFDPAKASADPVDLFLEWLDHALTAGVPQPHAFSLATATESGQVSSRMLILKNVEQSPAPEGALVSPAAAGTGSFGVWEFASTRGSRKGRELTANPLAAMNFYWATLGRQVRVVGAVATSSAEASARDWEERPGADGRTNPDWQLYALKATEVEFWQASPDRHHIRHRYAL</sequence>
<evidence type="ECO:0000313" key="6">
    <source>
        <dbReference type="EMBL" id="TFD66778.1"/>
    </source>
</evidence>
<organism evidence="6 7">
    <name type="scientific">Cryobacterium ruanii</name>
    <dbReference type="NCBI Taxonomy" id="1259197"/>
    <lineage>
        <taxon>Bacteria</taxon>
        <taxon>Bacillati</taxon>
        <taxon>Actinomycetota</taxon>
        <taxon>Actinomycetes</taxon>
        <taxon>Micrococcales</taxon>
        <taxon>Microbacteriaceae</taxon>
        <taxon>Cryobacterium</taxon>
    </lineage>
</organism>
<dbReference type="Gene3D" id="2.30.110.10">
    <property type="entry name" value="Electron Transport, Fmn-binding Protein, Chain A"/>
    <property type="match status" value="2"/>
</dbReference>
<dbReference type="OrthoDB" id="9780392at2"/>
<evidence type="ECO:0000256" key="3">
    <source>
        <dbReference type="ARBA" id="ARBA00022643"/>
    </source>
</evidence>
<dbReference type="GO" id="GO:0010181">
    <property type="term" value="F:FMN binding"/>
    <property type="evidence" value="ECO:0007669"/>
    <property type="project" value="InterPro"/>
</dbReference>
<evidence type="ECO:0000256" key="1">
    <source>
        <dbReference type="ARBA" id="ARBA00001917"/>
    </source>
</evidence>
<dbReference type="Proteomes" id="UP000298154">
    <property type="component" value="Unassembled WGS sequence"/>
</dbReference>
<keyword evidence="2" id="KW-0285">Flavoprotein</keyword>
<dbReference type="GO" id="GO:0004733">
    <property type="term" value="F:pyridoxamine phosphate oxidase activity"/>
    <property type="evidence" value="ECO:0007669"/>
    <property type="project" value="InterPro"/>
</dbReference>
<protein>
    <submittedName>
        <fullName evidence="6">Pyridoxamine 5'-phosphate oxidase</fullName>
    </submittedName>
</protein>
<dbReference type="PANTHER" id="PTHR10851">
    <property type="entry name" value="PYRIDOXINE-5-PHOSPHATE OXIDASE"/>
    <property type="match status" value="1"/>
</dbReference>
<dbReference type="GO" id="GO:0008615">
    <property type="term" value="P:pyridoxine biosynthetic process"/>
    <property type="evidence" value="ECO:0007669"/>
    <property type="project" value="InterPro"/>
</dbReference>
<dbReference type="Pfam" id="PF01243">
    <property type="entry name" value="PNPOx_N"/>
    <property type="match status" value="1"/>
</dbReference>